<protein>
    <submittedName>
        <fullName evidence="2">Uncharacterized protein</fullName>
    </submittedName>
</protein>
<sequence>MAIFDSEKRPRGLRMPSLTAMKQGTAAAARSQFSFSSKKSNEPRTPDEDPPPTSSGDSFAPPEAAPPPTKDLPAIPRDQLPPPPRISPNVPARREVGSNAHPGQTSPTSPQGRRRPAPPMIDTAPLSEPQPEFQPQPPMRSERRLQPELRTSPQSQMQPQPQEQPQWQFSPPTPPPVTLSPPTVQGNEDETPLEDFIPTPDPGSPLEPVSSDEPAPPDTPPLELEVVAAPLTKVHFACFQEHRNMPVSQNVWCPVPCMTCQKFDREIRHRCVFCCLRICGSCHQALMKCKDRSLEELMESLNRD</sequence>
<feature type="compositionally biased region" description="Polar residues" evidence="1">
    <location>
        <begin position="101"/>
        <end position="111"/>
    </location>
</feature>
<gene>
    <name evidence="2" type="ORF">PENDEC_c001G05149</name>
</gene>
<dbReference type="OMA" id="MAIFDSE"/>
<comment type="caution">
    <text evidence="2">The sequence shown here is derived from an EMBL/GenBank/DDBJ whole genome shotgun (WGS) entry which is preliminary data.</text>
</comment>
<feature type="compositionally biased region" description="Basic and acidic residues" evidence="1">
    <location>
        <begin position="1"/>
        <end position="10"/>
    </location>
</feature>
<organism evidence="2 3">
    <name type="scientific">Penicillium decumbens</name>
    <dbReference type="NCBI Taxonomy" id="69771"/>
    <lineage>
        <taxon>Eukaryota</taxon>
        <taxon>Fungi</taxon>
        <taxon>Dikarya</taxon>
        <taxon>Ascomycota</taxon>
        <taxon>Pezizomycotina</taxon>
        <taxon>Eurotiomycetes</taxon>
        <taxon>Eurotiomycetidae</taxon>
        <taxon>Eurotiales</taxon>
        <taxon>Aspergillaceae</taxon>
        <taxon>Penicillium</taxon>
    </lineage>
</organism>
<feature type="compositionally biased region" description="Low complexity" evidence="1">
    <location>
        <begin position="26"/>
        <end position="38"/>
    </location>
</feature>
<evidence type="ECO:0000313" key="2">
    <source>
        <dbReference type="EMBL" id="OQD78590.1"/>
    </source>
</evidence>
<reference evidence="3" key="1">
    <citation type="journal article" date="2017" name="Nat. Microbiol.">
        <title>Global analysis of biosynthetic gene clusters reveals vast potential of secondary metabolite production in Penicillium species.</title>
        <authorList>
            <person name="Nielsen J.C."/>
            <person name="Grijseels S."/>
            <person name="Prigent S."/>
            <person name="Ji B."/>
            <person name="Dainat J."/>
            <person name="Nielsen K.F."/>
            <person name="Frisvad J.C."/>
            <person name="Workman M."/>
            <person name="Nielsen J."/>
        </authorList>
    </citation>
    <scope>NUCLEOTIDE SEQUENCE [LARGE SCALE GENOMIC DNA]</scope>
    <source>
        <strain evidence="3">IBT 11843</strain>
    </source>
</reference>
<dbReference type="Proteomes" id="UP000191522">
    <property type="component" value="Unassembled WGS sequence"/>
</dbReference>
<keyword evidence="3" id="KW-1185">Reference proteome</keyword>
<name>A0A1V6PNH7_PENDC</name>
<feature type="region of interest" description="Disordered" evidence="1">
    <location>
        <begin position="1"/>
        <end position="222"/>
    </location>
</feature>
<dbReference type="EMBL" id="MDYL01000001">
    <property type="protein sequence ID" value="OQD78590.1"/>
    <property type="molecule type" value="Genomic_DNA"/>
</dbReference>
<accession>A0A1V6PNH7</accession>
<feature type="compositionally biased region" description="Low complexity" evidence="1">
    <location>
        <begin position="152"/>
        <end position="170"/>
    </location>
</feature>
<evidence type="ECO:0000313" key="3">
    <source>
        <dbReference type="Proteomes" id="UP000191522"/>
    </source>
</evidence>
<dbReference type="AlphaFoldDB" id="A0A1V6PNH7"/>
<dbReference type="STRING" id="69771.A0A1V6PNH7"/>
<dbReference type="OrthoDB" id="5425130at2759"/>
<evidence type="ECO:0000256" key="1">
    <source>
        <dbReference type="SAM" id="MobiDB-lite"/>
    </source>
</evidence>
<proteinExistence type="predicted"/>